<evidence type="ECO:0000256" key="3">
    <source>
        <dbReference type="ARBA" id="ARBA00011991"/>
    </source>
</evidence>
<dbReference type="PANTHER" id="PTHR43463:SF1">
    <property type="entry name" value="NICOTINATE-NUCLEOTIDE--DIMETHYLBENZIMIDAZOLE PHOSPHORIBOSYLTRANSFERASE"/>
    <property type="match status" value="1"/>
</dbReference>
<dbReference type="HAMAP" id="MF_00230">
    <property type="entry name" value="CobT"/>
    <property type="match status" value="1"/>
</dbReference>
<dbReference type="EMBL" id="CP101717">
    <property type="protein sequence ID" value="WLD58903.1"/>
    <property type="molecule type" value="Genomic_DNA"/>
</dbReference>
<evidence type="ECO:0000256" key="1">
    <source>
        <dbReference type="ARBA" id="ARBA00005049"/>
    </source>
</evidence>
<dbReference type="InterPro" id="IPR003200">
    <property type="entry name" value="Nict_dMeBzImd_PRibTrfase"/>
</dbReference>
<dbReference type="FunFam" id="3.40.50.10210:FF:000001">
    <property type="entry name" value="Nicotinate-nucleotide--dimethylbenzimidazole phosphoribosyltransferase"/>
    <property type="match status" value="1"/>
</dbReference>
<evidence type="ECO:0000256" key="10">
    <source>
        <dbReference type="HAMAP-Rule" id="MF_00230"/>
    </source>
</evidence>
<evidence type="ECO:0000256" key="4">
    <source>
        <dbReference type="ARBA" id="ARBA00015486"/>
    </source>
</evidence>
<accession>A0AB38YIG0</accession>
<evidence type="ECO:0000256" key="2">
    <source>
        <dbReference type="ARBA" id="ARBA00007110"/>
    </source>
</evidence>
<keyword evidence="7 10" id="KW-0808">Transferase</keyword>
<dbReference type="CDD" id="cd02439">
    <property type="entry name" value="DMB-PRT_CobT"/>
    <property type="match status" value="1"/>
</dbReference>
<sequence>MLPDHLLCHPLSTALDTRIQHHIDQKTKPLGALGKLETLAAQVARIQQSMTPKADDAVHLVFAADHGICAEGVSPFPSAVTAQMVLNFLHGGAAINVFCRQNDAAFKVINAGVLGELPEHPDLVNTPVRNGTANFLHEPAMTTDELMQCLNTGSRMVDEFAALAQVISLGEMGIGNTTASAAILSALLHLPAAQTTGAGTGADEAMQAHKAEVIRSALQHHGLDSSDPLRILQTVGGLEIAMMTGAYLRAAALGKLILVDGFIATSAWAIAAALQPALRDYSVFAHQSNEHGHAVVLQKLEVLPLLHLDMRLGEGTGAIAALPLVRLAVAFFNEMASFADAGVSESNA</sequence>
<evidence type="ECO:0000256" key="7">
    <source>
        <dbReference type="ARBA" id="ARBA00022679"/>
    </source>
</evidence>
<dbReference type="PANTHER" id="PTHR43463">
    <property type="entry name" value="NICOTINATE-NUCLEOTIDE--DIMETHYLBENZIMIDAZOLE PHOSPHORIBOSYLTRANSFERASE"/>
    <property type="match status" value="1"/>
</dbReference>
<comment type="function">
    <text evidence="10">Catalyzes the synthesis of alpha-ribazole-5'-phosphate from nicotinate mononucleotide (NAMN) and 5,6-dimethylbenzimidazole (DMB).</text>
</comment>
<dbReference type="Pfam" id="PF02277">
    <property type="entry name" value="DBI_PRT"/>
    <property type="match status" value="1"/>
</dbReference>
<dbReference type="AlphaFoldDB" id="A0AB38YIG0"/>
<reference evidence="11" key="1">
    <citation type="submission" date="2022-07" db="EMBL/GenBank/DDBJ databases">
        <title>Complete genome sequence of Salinispirillum sp. LH10-3-1 capable of multiple carbohydrate inversion isolated from a soda lake.</title>
        <authorList>
            <person name="Liu J."/>
            <person name="Zhai Y."/>
            <person name="Zhang H."/>
            <person name="Yang H."/>
            <person name="Qu J."/>
            <person name="Li J."/>
        </authorList>
    </citation>
    <scope>NUCLEOTIDE SEQUENCE</scope>
    <source>
        <strain evidence="11">LH 10-3-1</strain>
    </source>
</reference>
<evidence type="ECO:0000256" key="5">
    <source>
        <dbReference type="ARBA" id="ARBA00022573"/>
    </source>
</evidence>
<dbReference type="NCBIfam" id="TIGR03160">
    <property type="entry name" value="cobT_DBIPRT"/>
    <property type="match status" value="1"/>
</dbReference>
<gene>
    <name evidence="10 11" type="primary">cobT</name>
    <name evidence="11" type="ORF">NFC81_03710</name>
</gene>
<dbReference type="RefSeq" id="WP_304996191.1">
    <property type="nucleotide sequence ID" value="NZ_CP101717.1"/>
</dbReference>
<protein>
    <recommendedName>
        <fullName evidence="4 10">Nicotinate-nucleotide--dimethylbenzimidazole phosphoribosyltransferase</fullName>
        <shortName evidence="10">NN:DBI PRT</shortName>
        <ecNumber evidence="3 10">2.4.2.21</ecNumber>
    </recommendedName>
    <alternativeName>
        <fullName evidence="8 10">N(1)-alpha-phosphoribosyltransferase</fullName>
    </alternativeName>
</protein>
<feature type="active site" description="Proton acceptor" evidence="10">
    <location>
        <position position="314"/>
    </location>
</feature>
<dbReference type="InterPro" id="IPR036087">
    <property type="entry name" value="Nict_dMeBzImd_PRibTrfase_sf"/>
</dbReference>
<name>A0AB38YIG0_9GAMM</name>
<keyword evidence="6 10" id="KW-0328">Glycosyltransferase</keyword>
<evidence type="ECO:0000256" key="6">
    <source>
        <dbReference type="ARBA" id="ARBA00022676"/>
    </source>
</evidence>
<evidence type="ECO:0000256" key="8">
    <source>
        <dbReference type="ARBA" id="ARBA00030686"/>
    </source>
</evidence>
<dbReference type="EC" id="2.4.2.21" evidence="3 10"/>
<dbReference type="Gene3D" id="3.40.50.10210">
    <property type="match status" value="1"/>
</dbReference>
<evidence type="ECO:0000313" key="11">
    <source>
        <dbReference type="EMBL" id="WLD58903.1"/>
    </source>
</evidence>
<organism evidence="11">
    <name type="scientific">Salinispirillum sp. LH 10-3-1</name>
    <dbReference type="NCBI Taxonomy" id="2952525"/>
    <lineage>
        <taxon>Bacteria</taxon>
        <taxon>Pseudomonadati</taxon>
        <taxon>Pseudomonadota</taxon>
        <taxon>Gammaproteobacteria</taxon>
        <taxon>Oceanospirillales</taxon>
        <taxon>Saccharospirillaceae</taxon>
        <taxon>Salinispirillum</taxon>
    </lineage>
</organism>
<dbReference type="InterPro" id="IPR017846">
    <property type="entry name" value="Nict_dMeBzImd_PRibTrfase_bact"/>
</dbReference>
<dbReference type="InterPro" id="IPR023195">
    <property type="entry name" value="Nict_dMeBzImd_PRibTrfase_N"/>
</dbReference>
<dbReference type="NCBIfam" id="NF000996">
    <property type="entry name" value="PRK00105.1"/>
    <property type="match status" value="1"/>
</dbReference>
<dbReference type="SUPFAM" id="SSF52733">
    <property type="entry name" value="Nicotinate mononucleotide:5,6-dimethylbenzimidazole phosphoribosyltransferase (CobT)"/>
    <property type="match status" value="1"/>
</dbReference>
<comment type="similarity">
    <text evidence="2 10">Belongs to the CobT family.</text>
</comment>
<proteinExistence type="inferred from homology"/>
<dbReference type="GO" id="GO:0009236">
    <property type="term" value="P:cobalamin biosynthetic process"/>
    <property type="evidence" value="ECO:0007669"/>
    <property type="project" value="UniProtKB-UniRule"/>
</dbReference>
<dbReference type="GO" id="GO:0008939">
    <property type="term" value="F:nicotinate-nucleotide-dimethylbenzimidazole phosphoribosyltransferase activity"/>
    <property type="evidence" value="ECO:0007669"/>
    <property type="project" value="UniProtKB-UniRule"/>
</dbReference>
<comment type="pathway">
    <text evidence="1 10">Nucleoside biosynthesis; alpha-ribazole biosynthesis; alpha-ribazole from 5,6-dimethylbenzimidazole: step 1/2.</text>
</comment>
<dbReference type="Gene3D" id="1.10.1610.10">
    <property type="match status" value="1"/>
</dbReference>
<comment type="catalytic activity">
    <reaction evidence="9 10">
        <text>5,6-dimethylbenzimidazole + nicotinate beta-D-ribonucleotide = alpha-ribazole 5'-phosphate + nicotinate + H(+)</text>
        <dbReference type="Rhea" id="RHEA:11196"/>
        <dbReference type="ChEBI" id="CHEBI:15378"/>
        <dbReference type="ChEBI" id="CHEBI:15890"/>
        <dbReference type="ChEBI" id="CHEBI:32544"/>
        <dbReference type="ChEBI" id="CHEBI:57502"/>
        <dbReference type="ChEBI" id="CHEBI:57918"/>
        <dbReference type="EC" id="2.4.2.21"/>
    </reaction>
</comment>
<evidence type="ECO:0000256" key="9">
    <source>
        <dbReference type="ARBA" id="ARBA00047340"/>
    </source>
</evidence>
<keyword evidence="5 10" id="KW-0169">Cobalamin biosynthesis</keyword>